<gene>
    <name evidence="1" type="ORF">RHSIM_Rhsim10G0104700</name>
</gene>
<evidence type="ECO:0000313" key="2">
    <source>
        <dbReference type="Proteomes" id="UP000626092"/>
    </source>
</evidence>
<proteinExistence type="predicted"/>
<evidence type="ECO:0000313" key="1">
    <source>
        <dbReference type="EMBL" id="KAF7130633.1"/>
    </source>
</evidence>
<dbReference type="AlphaFoldDB" id="A0A834LAU9"/>
<comment type="caution">
    <text evidence="1">The sequence shown here is derived from an EMBL/GenBank/DDBJ whole genome shotgun (WGS) entry which is preliminary data.</text>
</comment>
<organism evidence="1 2">
    <name type="scientific">Rhododendron simsii</name>
    <name type="common">Sims's rhododendron</name>
    <dbReference type="NCBI Taxonomy" id="118357"/>
    <lineage>
        <taxon>Eukaryota</taxon>
        <taxon>Viridiplantae</taxon>
        <taxon>Streptophyta</taxon>
        <taxon>Embryophyta</taxon>
        <taxon>Tracheophyta</taxon>
        <taxon>Spermatophyta</taxon>
        <taxon>Magnoliopsida</taxon>
        <taxon>eudicotyledons</taxon>
        <taxon>Gunneridae</taxon>
        <taxon>Pentapetalae</taxon>
        <taxon>asterids</taxon>
        <taxon>Ericales</taxon>
        <taxon>Ericaceae</taxon>
        <taxon>Ericoideae</taxon>
        <taxon>Rhodoreae</taxon>
        <taxon>Rhododendron</taxon>
    </lineage>
</organism>
<dbReference type="EMBL" id="WJXA01000010">
    <property type="protein sequence ID" value="KAF7130633.1"/>
    <property type="molecule type" value="Genomic_DNA"/>
</dbReference>
<sequence>MASDPLIQFSHVEQHQPERMLRQFGGRQTIPPWPLSKSLREFHGMGLRNGVKDWKKPIRLWNNRAKSIVNITDPDILVYPIDDPYLDWYERITLSFVSKMGAATNTAMQLFERLSMPNLSAEAVQAMAQKAVECLKFQEKLFRKIAPEHKIRDTQEHEEFDENYDHMDPHLQAEAGVHKQNQPLSQH</sequence>
<accession>A0A834LAU9</accession>
<name>A0A834LAU9_RHOSS</name>
<dbReference type="Proteomes" id="UP000626092">
    <property type="component" value="Unassembled WGS sequence"/>
</dbReference>
<protein>
    <submittedName>
        <fullName evidence="1">Uncharacterized protein</fullName>
    </submittedName>
</protein>
<keyword evidence="2" id="KW-1185">Reference proteome</keyword>
<reference evidence="1" key="1">
    <citation type="submission" date="2019-11" db="EMBL/GenBank/DDBJ databases">
        <authorList>
            <person name="Liu Y."/>
            <person name="Hou J."/>
            <person name="Li T.-Q."/>
            <person name="Guan C.-H."/>
            <person name="Wu X."/>
            <person name="Wu H.-Z."/>
            <person name="Ling F."/>
            <person name="Zhang R."/>
            <person name="Shi X.-G."/>
            <person name="Ren J.-P."/>
            <person name="Chen E.-F."/>
            <person name="Sun J.-M."/>
        </authorList>
    </citation>
    <scope>NUCLEOTIDE SEQUENCE</scope>
    <source>
        <strain evidence="1">Adult_tree_wgs_1</strain>
        <tissue evidence="1">Leaves</tissue>
    </source>
</reference>
<dbReference type="OrthoDB" id="1751334at2759"/>